<comment type="caution">
    <text evidence="2">The sequence shown here is derived from an EMBL/GenBank/DDBJ whole genome shotgun (WGS) entry which is preliminary data.</text>
</comment>
<keyword evidence="3" id="KW-1185">Reference proteome</keyword>
<evidence type="ECO:0000313" key="3">
    <source>
        <dbReference type="Proteomes" id="UP000014113"/>
    </source>
</evidence>
<dbReference type="AlphaFoldDB" id="S1MU98"/>
<evidence type="ECO:0000313" key="2">
    <source>
        <dbReference type="EMBL" id="EOW80367.1"/>
    </source>
</evidence>
<dbReference type="Proteomes" id="UP000014113">
    <property type="component" value="Unassembled WGS sequence"/>
</dbReference>
<feature type="transmembrane region" description="Helical" evidence="1">
    <location>
        <begin position="68"/>
        <end position="86"/>
    </location>
</feature>
<proteinExistence type="predicted"/>
<organism evidence="2 3">
    <name type="scientific">Enterococcus columbae DSM 7374 = ATCC 51263</name>
    <dbReference type="NCBI Taxonomy" id="1121865"/>
    <lineage>
        <taxon>Bacteria</taxon>
        <taxon>Bacillati</taxon>
        <taxon>Bacillota</taxon>
        <taxon>Bacilli</taxon>
        <taxon>Lactobacillales</taxon>
        <taxon>Enterococcaceae</taxon>
        <taxon>Enterococcus</taxon>
    </lineage>
</organism>
<evidence type="ECO:0008006" key="4">
    <source>
        <dbReference type="Google" id="ProtNLM"/>
    </source>
</evidence>
<keyword evidence="1" id="KW-0472">Membrane</keyword>
<reference evidence="2 3" key="1">
    <citation type="submission" date="2013-03" db="EMBL/GenBank/DDBJ databases">
        <title>The Genome Sequence of Enterococcus columbae ATCC_51263 (PacBio/Illumina hybrid assembly).</title>
        <authorList>
            <consortium name="The Broad Institute Genomics Platform"/>
            <consortium name="The Broad Institute Genome Sequencing Center for Infectious Disease"/>
            <person name="Earl A."/>
            <person name="Russ C."/>
            <person name="Gilmore M."/>
            <person name="Surin D."/>
            <person name="Walker B."/>
            <person name="Young S."/>
            <person name="Zeng Q."/>
            <person name="Gargeya S."/>
            <person name="Fitzgerald M."/>
            <person name="Haas B."/>
            <person name="Abouelleil A."/>
            <person name="Allen A.W."/>
            <person name="Alvarado L."/>
            <person name="Arachchi H.M."/>
            <person name="Berlin A.M."/>
            <person name="Chapman S.B."/>
            <person name="Gainer-Dewar J."/>
            <person name="Goldberg J."/>
            <person name="Griggs A."/>
            <person name="Gujja S."/>
            <person name="Hansen M."/>
            <person name="Howarth C."/>
            <person name="Imamovic A."/>
            <person name="Ireland A."/>
            <person name="Larimer J."/>
            <person name="McCowan C."/>
            <person name="Murphy C."/>
            <person name="Pearson M."/>
            <person name="Poon T.W."/>
            <person name="Priest M."/>
            <person name="Roberts A."/>
            <person name="Saif S."/>
            <person name="Shea T."/>
            <person name="Sisk P."/>
            <person name="Sykes S."/>
            <person name="Wortman J."/>
            <person name="Nusbaum C."/>
            <person name="Birren B."/>
        </authorList>
    </citation>
    <scope>NUCLEOTIDE SEQUENCE [LARGE SCALE GENOMIC DNA]</scope>
    <source>
        <strain evidence="2 3">ATCC 51263</strain>
    </source>
</reference>
<keyword evidence="1" id="KW-1133">Transmembrane helix</keyword>
<accession>S1MU98</accession>
<gene>
    <name evidence="2" type="ORF">I568_02067</name>
</gene>
<protein>
    <recommendedName>
        <fullName evidence="4">DUF3784 domain-containing protein</fullName>
    </recommendedName>
</protein>
<keyword evidence="1" id="KW-0812">Transmembrane</keyword>
<dbReference type="PATRIC" id="fig|1121865.3.peg.1416"/>
<dbReference type="RefSeq" id="WP_016183592.1">
    <property type="nucleotide sequence ID" value="NZ_JXKI01000011.1"/>
</dbReference>
<dbReference type="EMBL" id="ASWJ01000009">
    <property type="protein sequence ID" value="EOW80367.1"/>
    <property type="molecule type" value="Genomic_DNA"/>
</dbReference>
<feature type="transmembrane region" description="Helical" evidence="1">
    <location>
        <begin position="45"/>
        <end position="61"/>
    </location>
</feature>
<evidence type="ECO:0000256" key="1">
    <source>
        <dbReference type="SAM" id="Phobius"/>
    </source>
</evidence>
<name>S1MU98_9ENTE</name>
<sequence length="92" mass="10281">MIQILLFILAALLLVIGYSLVKKTAIFLAFLKEKEGLDAVLIDYGKFYIVGGILGIACAIFNDRFFNICFIIAVFILSGIFSFYLSKNIKMS</sequence>
<dbReference type="OrthoDB" id="2194829at2"/>